<dbReference type="AlphaFoldDB" id="Q1DCJ6"/>
<dbReference type="EMBL" id="CP000113">
    <property type="protein sequence ID" value="ABF92465.1"/>
    <property type="molecule type" value="Genomic_DNA"/>
</dbReference>
<feature type="domain" description="Pilus formation protein N-terminal" evidence="1">
    <location>
        <begin position="138"/>
        <end position="191"/>
    </location>
</feature>
<dbReference type="InterPro" id="IPR032789">
    <property type="entry name" value="T2SS-T3SS_pil_N"/>
</dbReference>
<organism evidence="2 3">
    <name type="scientific">Myxococcus xanthus (strain DK1622)</name>
    <dbReference type="NCBI Taxonomy" id="246197"/>
    <lineage>
        <taxon>Bacteria</taxon>
        <taxon>Pseudomonadati</taxon>
        <taxon>Myxococcota</taxon>
        <taxon>Myxococcia</taxon>
        <taxon>Myxococcales</taxon>
        <taxon>Cystobacterineae</taxon>
        <taxon>Myxococcaceae</taxon>
        <taxon>Myxococcus</taxon>
    </lineage>
</organism>
<accession>Q1DCJ6</accession>
<reference evidence="2 3" key="1">
    <citation type="journal article" date="2006" name="Proc. Natl. Acad. Sci. U.S.A.">
        <title>Evolution of sensory complexity recorded in a myxobacterial genome.</title>
        <authorList>
            <person name="Goldman B.S."/>
            <person name="Nierman W.C."/>
            <person name="Kaiser D."/>
            <person name="Slater S.C."/>
            <person name="Durkin A.S."/>
            <person name="Eisen J.A."/>
            <person name="Ronning C.M."/>
            <person name="Barbazuk W.B."/>
            <person name="Blanchard M."/>
            <person name="Field C."/>
            <person name="Halling C."/>
            <person name="Hinkle G."/>
            <person name="Iartchuk O."/>
            <person name="Kim H.S."/>
            <person name="Mackenzie C."/>
            <person name="Madupu R."/>
            <person name="Miller N."/>
            <person name="Shvartsbeyn A."/>
            <person name="Sullivan S.A."/>
            <person name="Vaudin M."/>
            <person name="Wiegand R."/>
            <person name="Kaplan H.B."/>
        </authorList>
    </citation>
    <scope>NUCLEOTIDE SEQUENCE [LARGE SCALE GENOMIC DNA]</scope>
    <source>
        <strain evidence="3">DK1622</strain>
    </source>
</reference>
<sequence>MRARRRCEVICCSQGPPPGNLPWSVGDLARQAGRHEVCKDTRVSPLPQPPGVIVPAGHSPMPLLTVFPTPSQKYRSRAPRWKLWAPLALTLAASAAWAQDAATAAAPEPDYAVEAKNAQPSGLVVQVEPLHQTQFIVENAERVRVQSSAVVEASLGEPNQIMVQGLSLGVSEVLVWRQGSRQPLSVRVEVAK</sequence>
<name>Q1DCJ6_MYXXD</name>
<dbReference type="EnsemblBacteria" id="ABF92465">
    <property type="protein sequence ID" value="ABF92465"/>
    <property type="gene ID" value="MXAN_1370"/>
</dbReference>
<evidence type="ECO:0000259" key="1">
    <source>
        <dbReference type="Pfam" id="PF13629"/>
    </source>
</evidence>
<evidence type="ECO:0000313" key="3">
    <source>
        <dbReference type="Proteomes" id="UP000002402"/>
    </source>
</evidence>
<evidence type="ECO:0000313" key="2">
    <source>
        <dbReference type="EMBL" id="ABF92465.1"/>
    </source>
</evidence>
<dbReference type="KEGG" id="mxa:MXAN_1370"/>
<dbReference type="HOGENOM" id="CLU_121896_0_0_7"/>
<dbReference type="STRING" id="246197.MXAN_1370"/>
<gene>
    <name evidence="2" type="ordered locus">MXAN_1370</name>
</gene>
<protein>
    <recommendedName>
        <fullName evidence="1">Pilus formation protein N-terminal domain-containing protein</fullName>
    </recommendedName>
</protein>
<dbReference type="Proteomes" id="UP000002402">
    <property type="component" value="Chromosome"/>
</dbReference>
<proteinExistence type="predicted"/>
<keyword evidence="3" id="KW-1185">Reference proteome</keyword>
<dbReference type="Pfam" id="PF13629">
    <property type="entry name" value="T2SS-T3SS_pil_N"/>
    <property type="match status" value="1"/>
</dbReference>